<dbReference type="SUPFAM" id="SSF51695">
    <property type="entry name" value="PLC-like phosphodiesterases"/>
    <property type="match status" value="1"/>
</dbReference>
<evidence type="ECO:0000313" key="9">
    <source>
        <dbReference type="Proteomes" id="UP000756387"/>
    </source>
</evidence>
<proteinExistence type="inferred from homology"/>
<reference evidence="8 9" key="1">
    <citation type="submission" date="2020-10" db="EMBL/GenBank/DDBJ databases">
        <title>Nocardioides sp. isolated from sludge.</title>
        <authorList>
            <person name="Zhang X."/>
        </authorList>
    </citation>
    <scope>NUCLEOTIDE SEQUENCE [LARGE SCALE GENOMIC DNA]</scope>
    <source>
        <strain evidence="8 9">Y6</strain>
    </source>
</reference>
<name>A0ABR9RTL6_9ACTN</name>
<comment type="similarity">
    <text evidence="1">Belongs to the glycerophosphoryl diester phosphodiesterase family.</text>
</comment>
<dbReference type="Gene3D" id="3.20.20.190">
    <property type="entry name" value="Phosphatidylinositol (PI) phosphodiesterase"/>
    <property type="match status" value="1"/>
</dbReference>
<evidence type="ECO:0000256" key="5">
    <source>
        <dbReference type="ARBA" id="ARBA00022801"/>
    </source>
</evidence>
<dbReference type="EMBL" id="JADCSA010000008">
    <property type="protein sequence ID" value="MBE7324897.1"/>
    <property type="molecule type" value="Genomic_DNA"/>
</dbReference>
<dbReference type="PANTHER" id="PTHR43620:SF7">
    <property type="entry name" value="GLYCEROPHOSPHODIESTER PHOSPHODIESTERASE GDPD5-RELATED"/>
    <property type="match status" value="1"/>
</dbReference>
<dbReference type="EC" id="3.1.4.46" evidence="2"/>
<accession>A0ABR9RTL6</accession>
<evidence type="ECO:0000256" key="6">
    <source>
        <dbReference type="ARBA" id="ARBA00047512"/>
    </source>
</evidence>
<keyword evidence="3" id="KW-0732">Signal</keyword>
<dbReference type="InterPro" id="IPR030395">
    <property type="entry name" value="GP_PDE_dom"/>
</dbReference>
<evidence type="ECO:0000256" key="2">
    <source>
        <dbReference type="ARBA" id="ARBA00012247"/>
    </source>
</evidence>
<dbReference type="Pfam" id="PF03009">
    <property type="entry name" value="GDPD"/>
    <property type="match status" value="1"/>
</dbReference>
<keyword evidence="5" id="KW-0378">Hydrolase</keyword>
<keyword evidence="4" id="KW-0319">Glycerol metabolism</keyword>
<comment type="caution">
    <text evidence="8">The sequence shown here is derived from an EMBL/GenBank/DDBJ whole genome shotgun (WGS) entry which is preliminary data.</text>
</comment>
<dbReference type="Proteomes" id="UP000756387">
    <property type="component" value="Unassembled WGS sequence"/>
</dbReference>
<gene>
    <name evidence="8" type="ORF">IEQ44_09535</name>
</gene>
<dbReference type="RefSeq" id="WP_193638237.1">
    <property type="nucleotide sequence ID" value="NZ_JADCSA010000008.1"/>
</dbReference>
<evidence type="ECO:0000313" key="8">
    <source>
        <dbReference type="EMBL" id="MBE7324897.1"/>
    </source>
</evidence>
<dbReference type="InterPro" id="IPR017946">
    <property type="entry name" value="PLC-like_Pdiesterase_TIM-brl"/>
</dbReference>
<comment type="catalytic activity">
    <reaction evidence="6">
        <text>a sn-glycero-3-phosphodiester + H2O = an alcohol + sn-glycerol 3-phosphate + H(+)</text>
        <dbReference type="Rhea" id="RHEA:12969"/>
        <dbReference type="ChEBI" id="CHEBI:15377"/>
        <dbReference type="ChEBI" id="CHEBI:15378"/>
        <dbReference type="ChEBI" id="CHEBI:30879"/>
        <dbReference type="ChEBI" id="CHEBI:57597"/>
        <dbReference type="ChEBI" id="CHEBI:83408"/>
        <dbReference type="EC" id="3.1.4.46"/>
    </reaction>
</comment>
<dbReference type="PANTHER" id="PTHR43620">
    <property type="entry name" value="GLYCEROPHOSPHORYL DIESTER PHOSPHODIESTERASE"/>
    <property type="match status" value="1"/>
</dbReference>
<dbReference type="PROSITE" id="PS51704">
    <property type="entry name" value="GP_PDE"/>
    <property type="match status" value="1"/>
</dbReference>
<sequence>MDTLLAPPPAPDESRSLLERPLVAAHRGASGYRPEHTLEAYRTAIRMGADDIEVDLVPTADGVLVARHESELSRTTDVERVPRFARRHRVASVDGKTVRGWFTEDFTLDEVKRLTARERKARLRVSNTLYDGREGVPTLDEVLAMATAEGLRRGRPVGILLELKNPSHFAALGLGLVDPLLAALRRHDLDRPDSPVTIMAFETRVLRELASRSRVPRVQLLGAAHRTPRDLRGSAEARTYAELATPEGLAWVGRYAHGVGPTKELVLPVGDDGAHEAVTPLVRDAHRLGLTLQVWTLRAENRFLPPALRAGDDAVPLGDMSGEVTAFLRAGVDRVITDHPDIAVAARDAFAAASAQRRRQQAR</sequence>
<evidence type="ECO:0000256" key="3">
    <source>
        <dbReference type="ARBA" id="ARBA00022729"/>
    </source>
</evidence>
<evidence type="ECO:0000256" key="4">
    <source>
        <dbReference type="ARBA" id="ARBA00022798"/>
    </source>
</evidence>
<protein>
    <recommendedName>
        <fullName evidence="2">glycerophosphodiester phosphodiesterase</fullName>
        <ecNumber evidence="2">3.1.4.46</ecNumber>
    </recommendedName>
</protein>
<evidence type="ECO:0000256" key="1">
    <source>
        <dbReference type="ARBA" id="ARBA00007277"/>
    </source>
</evidence>
<evidence type="ECO:0000259" key="7">
    <source>
        <dbReference type="PROSITE" id="PS51704"/>
    </source>
</evidence>
<feature type="domain" description="GP-PDE" evidence="7">
    <location>
        <begin position="21"/>
        <end position="347"/>
    </location>
</feature>
<organism evidence="8 9">
    <name type="scientific">Nocardioides malaquae</name>
    <dbReference type="NCBI Taxonomy" id="2773426"/>
    <lineage>
        <taxon>Bacteria</taxon>
        <taxon>Bacillati</taxon>
        <taxon>Actinomycetota</taxon>
        <taxon>Actinomycetes</taxon>
        <taxon>Propionibacteriales</taxon>
        <taxon>Nocardioidaceae</taxon>
        <taxon>Nocardioides</taxon>
    </lineage>
</organism>
<keyword evidence="9" id="KW-1185">Reference proteome</keyword>